<evidence type="ECO:0000256" key="2">
    <source>
        <dbReference type="SAM" id="MobiDB-lite"/>
    </source>
</evidence>
<organism evidence="3 4">
    <name type="scientific">Caenorhabditis elegans</name>
    <dbReference type="NCBI Taxonomy" id="6239"/>
    <lineage>
        <taxon>Eukaryota</taxon>
        <taxon>Metazoa</taxon>
        <taxon>Ecdysozoa</taxon>
        <taxon>Nematoda</taxon>
        <taxon>Chromadorea</taxon>
        <taxon>Rhabditida</taxon>
        <taxon>Rhabditina</taxon>
        <taxon>Rhabditomorpha</taxon>
        <taxon>Rhabditoidea</taxon>
        <taxon>Rhabditidae</taxon>
        <taxon>Peloderinae</taxon>
        <taxon>Caenorhabditis</taxon>
    </lineage>
</organism>
<dbReference type="CTD" id="186233"/>
<dbReference type="AGR" id="WB:WBGene00018805"/>
<accession>Q9TZ89</accession>
<evidence type="ECO:0000313" key="3">
    <source>
        <dbReference type="EMBL" id="CCD64810.1"/>
    </source>
</evidence>
<dbReference type="Bgee" id="WBGene00018805">
    <property type="expression patterns" value="Expressed in germ line (C elegans) and 2 other cell types or tissues"/>
</dbReference>
<dbReference type="PIR" id="T33609">
    <property type="entry name" value="T33609"/>
</dbReference>
<dbReference type="WormBase" id="F54D10.4">
    <property type="protein sequence ID" value="CE35977"/>
    <property type="gene ID" value="WBGene00018805"/>
</dbReference>
<dbReference type="FunCoup" id="Q9TZ89">
    <property type="interactions" value="1"/>
</dbReference>
<keyword evidence="4" id="KW-1185">Reference proteome</keyword>
<dbReference type="RefSeq" id="NP_494656.2">
    <property type="nucleotide sequence ID" value="NM_062255.2"/>
</dbReference>
<dbReference type="InParanoid" id="Q9TZ89"/>
<proteinExistence type="predicted"/>
<evidence type="ECO:0000313" key="5">
    <source>
        <dbReference type="WormBase" id="F54D10.4"/>
    </source>
</evidence>
<dbReference type="AlphaFoldDB" id="Q9TZ89"/>
<sequence>MTLKSAKKDPTEQEPKFDAEKSIEESLEALISALPPLSTDDVRFFTVKSEQIKKRKKTGKIPENCENLKNLEQELTETKSKLAKKEMEHQVLLQAYTKIAKEKDEEPTLEQSLKQAEPNKVCISRGSQTAKKYDHLKKITLGESFCSYRFDKMLQQGSREQFSGFEHTFSEFRECYREKYDFSKRKNY</sequence>
<dbReference type="HOGENOM" id="CLU_1442299_0_0_1"/>
<dbReference type="GeneID" id="186233"/>
<reference evidence="3 4" key="1">
    <citation type="journal article" date="1998" name="Science">
        <title>Genome sequence of the nematode C. elegans: a platform for investigating biology.</title>
        <authorList>
            <consortium name="The C. elegans sequencing consortium"/>
            <person name="Sulson J.E."/>
            <person name="Waterston R."/>
        </authorList>
    </citation>
    <scope>NUCLEOTIDE SEQUENCE [LARGE SCALE GENOMIC DNA]</scope>
    <source>
        <strain evidence="3 4">Bristol N2</strain>
    </source>
</reference>
<dbReference type="SMR" id="Q9TZ89"/>
<dbReference type="KEGG" id="cel:CELE_F54D10.4"/>
<feature type="coiled-coil region" evidence="1">
    <location>
        <begin position="61"/>
        <end position="88"/>
    </location>
</feature>
<keyword evidence="1" id="KW-0175">Coiled coil</keyword>
<feature type="region of interest" description="Disordered" evidence="2">
    <location>
        <begin position="1"/>
        <end position="21"/>
    </location>
</feature>
<evidence type="ECO:0000256" key="1">
    <source>
        <dbReference type="SAM" id="Coils"/>
    </source>
</evidence>
<gene>
    <name evidence="3" type="ORF">CELE_F54D10.4</name>
    <name evidence="3 5" type="ORF">F54D10.4</name>
</gene>
<dbReference type="Proteomes" id="UP000001940">
    <property type="component" value="Chromosome II"/>
</dbReference>
<dbReference type="UCSC" id="F54D10.4">
    <property type="organism name" value="c. elegans"/>
</dbReference>
<evidence type="ECO:0000313" key="4">
    <source>
        <dbReference type="Proteomes" id="UP000001940"/>
    </source>
</evidence>
<name>Q9TZ89_CAEEL</name>
<dbReference type="PaxDb" id="6239-F54D10.4.2"/>
<dbReference type="STRING" id="6239.F54D10.4.1"/>
<protein>
    <submittedName>
        <fullName evidence="3">Uncharacterized protein</fullName>
    </submittedName>
</protein>
<dbReference type="EMBL" id="BX284602">
    <property type="protein sequence ID" value="CCD64810.1"/>
    <property type="molecule type" value="Genomic_DNA"/>
</dbReference>